<gene>
    <name evidence="1" type="ORF">BN1232_03010</name>
</gene>
<evidence type="ECO:0000313" key="2">
    <source>
        <dbReference type="Proteomes" id="UP000199251"/>
    </source>
</evidence>
<sequence>MILFVQRDMAVPPFVFERSIASYMDLYTPE</sequence>
<name>A0A0E4GYA8_MYCLN</name>
<reference evidence="1 2" key="1">
    <citation type="submission" date="2015-03" db="EMBL/GenBank/DDBJ databases">
        <authorList>
            <person name="Urmite Genomes"/>
        </authorList>
    </citation>
    <scope>NUCLEOTIDE SEQUENCE [LARGE SCALE GENOMIC DNA]</scope>
    <source>
        <strain evidence="1 2">CSUR P1491</strain>
    </source>
</reference>
<evidence type="ECO:0000313" key="1">
    <source>
        <dbReference type="EMBL" id="CQD14370.1"/>
    </source>
</evidence>
<proteinExistence type="predicted"/>
<dbReference type="AlphaFoldDB" id="A0A0E4GYA8"/>
<dbReference type="EMBL" id="CTEE01000001">
    <property type="protein sequence ID" value="CQD14370.1"/>
    <property type="molecule type" value="Genomic_DNA"/>
</dbReference>
<dbReference type="Proteomes" id="UP000199251">
    <property type="component" value="Unassembled WGS sequence"/>
</dbReference>
<protein>
    <submittedName>
        <fullName evidence="1">Uncharacterized protein</fullName>
    </submittedName>
</protein>
<organism evidence="1 2">
    <name type="scientific">Mycobacterium lentiflavum</name>
    <dbReference type="NCBI Taxonomy" id="141349"/>
    <lineage>
        <taxon>Bacteria</taxon>
        <taxon>Bacillati</taxon>
        <taxon>Actinomycetota</taxon>
        <taxon>Actinomycetes</taxon>
        <taxon>Mycobacteriales</taxon>
        <taxon>Mycobacteriaceae</taxon>
        <taxon>Mycobacterium</taxon>
        <taxon>Mycobacterium simiae complex</taxon>
    </lineage>
</organism>
<accession>A0A0E4GYA8</accession>